<evidence type="ECO:0000313" key="1">
    <source>
        <dbReference type="EMBL" id="RJL51710.1"/>
    </source>
</evidence>
<reference evidence="1 2" key="1">
    <citation type="submission" date="2018-09" db="EMBL/GenBank/DDBJ databases">
        <title>Phylogenetic diversity of Pectobacterium and Dickeya strains causing blackleg disease of potato in Morocco.</title>
        <authorList>
            <person name="Oulghazi S."/>
            <person name="Moumni M."/>
            <person name="Faure D."/>
        </authorList>
    </citation>
    <scope>NUCLEOTIDE SEQUENCE [LARGE SCALE GENOMIC DNA]</scope>
    <source>
        <strain evidence="1 2">S1.15.11.2D</strain>
    </source>
</reference>
<evidence type="ECO:0000313" key="2">
    <source>
        <dbReference type="Proteomes" id="UP000283655"/>
    </source>
</evidence>
<comment type="caution">
    <text evidence="1">The sequence shown here is derived from an EMBL/GenBank/DDBJ whole genome shotgun (WGS) entry which is preliminary data.</text>
</comment>
<gene>
    <name evidence="1" type="ORF">D5071_09840</name>
</gene>
<accession>A0A419AWM2</accession>
<dbReference type="EMBL" id="QZDH01000020">
    <property type="protein sequence ID" value="RJL51710.1"/>
    <property type="molecule type" value="Genomic_DNA"/>
</dbReference>
<proteinExistence type="predicted"/>
<protein>
    <submittedName>
        <fullName evidence="1">Uncharacterized protein</fullName>
    </submittedName>
</protein>
<sequence length="68" mass="7847">MPRYSAYGLTPSGSAQALFKTLRFVLKLELFRVYIGISPHDDRLIFRRITERSVTVFTIGTGFQCYKL</sequence>
<dbReference type="Proteomes" id="UP000283655">
    <property type="component" value="Unassembled WGS sequence"/>
</dbReference>
<name>A0A419AWM2_PECCA</name>
<dbReference type="AlphaFoldDB" id="A0A419AWM2"/>
<organism evidence="1 2">
    <name type="scientific">Pectobacterium carotovorum</name>
    <name type="common">Erwinia carotovora</name>
    <dbReference type="NCBI Taxonomy" id="554"/>
    <lineage>
        <taxon>Bacteria</taxon>
        <taxon>Pseudomonadati</taxon>
        <taxon>Pseudomonadota</taxon>
        <taxon>Gammaproteobacteria</taxon>
        <taxon>Enterobacterales</taxon>
        <taxon>Pectobacteriaceae</taxon>
        <taxon>Pectobacterium</taxon>
    </lineage>
</organism>